<dbReference type="EMBL" id="KI914212">
    <property type="protein sequence ID" value="ETV89903.1"/>
    <property type="molecule type" value="Genomic_DNA"/>
</dbReference>
<reference evidence="1" key="1">
    <citation type="submission" date="2013-12" db="EMBL/GenBank/DDBJ databases">
        <title>The Genome Sequence of Aphanomyces invadans NJM9701.</title>
        <authorList>
            <consortium name="The Broad Institute Genomics Platform"/>
            <person name="Russ C."/>
            <person name="Tyler B."/>
            <person name="van West P."/>
            <person name="Dieguez-Uribeondo J."/>
            <person name="Young S.K."/>
            <person name="Zeng Q."/>
            <person name="Gargeya S."/>
            <person name="Fitzgerald M."/>
            <person name="Abouelleil A."/>
            <person name="Alvarado L."/>
            <person name="Chapman S.B."/>
            <person name="Gainer-Dewar J."/>
            <person name="Goldberg J."/>
            <person name="Griggs A."/>
            <person name="Gujja S."/>
            <person name="Hansen M."/>
            <person name="Howarth C."/>
            <person name="Imamovic A."/>
            <person name="Ireland A."/>
            <person name="Larimer J."/>
            <person name="McCowan C."/>
            <person name="Murphy C."/>
            <person name="Pearson M."/>
            <person name="Poon T.W."/>
            <person name="Priest M."/>
            <person name="Roberts A."/>
            <person name="Saif S."/>
            <person name="Shea T."/>
            <person name="Sykes S."/>
            <person name="Wortman J."/>
            <person name="Nusbaum C."/>
            <person name="Birren B."/>
        </authorList>
    </citation>
    <scope>NUCLEOTIDE SEQUENCE [LARGE SCALE GENOMIC DNA]</scope>
    <source>
        <strain evidence="1">NJM9701</strain>
    </source>
</reference>
<dbReference type="GeneID" id="20092303"/>
<dbReference type="AlphaFoldDB" id="A0A024T7R8"/>
<dbReference type="SUPFAM" id="SSF53098">
    <property type="entry name" value="Ribonuclease H-like"/>
    <property type="match status" value="1"/>
</dbReference>
<organism evidence="1">
    <name type="scientific">Aphanomyces invadans</name>
    <dbReference type="NCBI Taxonomy" id="157072"/>
    <lineage>
        <taxon>Eukaryota</taxon>
        <taxon>Sar</taxon>
        <taxon>Stramenopiles</taxon>
        <taxon>Oomycota</taxon>
        <taxon>Saprolegniomycetes</taxon>
        <taxon>Saprolegniales</taxon>
        <taxon>Verrucalvaceae</taxon>
        <taxon>Aphanomyces</taxon>
    </lineage>
</organism>
<dbReference type="VEuPathDB" id="FungiDB:H310_15253"/>
<protein>
    <submittedName>
        <fullName evidence="1">Uncharacterized protein</fullName>
    </submittedName>
</protein>
<name>A0A024T7R8_9STRA</name>
<accession>A0A024T7R8</accession>
<gene>
    <name evidence="1" type="ORF">H310_15253</name>
</gene>
<sequence length="136" mass="15525">MSINVFIVYKINAVHLLTSMFEVVCAEKHGKTYSLILFTKTRWGTGHFMLHRNLLLKSVLVSMRNSIDHDDKFKDVAMEPELRSAILDVSFWKSTFALEKLLKLLCMTIGHLEGDETTFSALFASFLVTAHHFSSN</sequence>
<evidence type="ECO:0000313" key="1">
    <source>
        <dbReference type="EMBL" id="ETV89903.1"/>
    </source>
</evidence>
<dbReference type="RefSeq" id="XP_008881462.1">
    <property type="nucleotide sequence ID" value="XM_008883240.1"/>
</dbReference>
<dbReference type="eggNOG" id="ENOG502SNWZ">
    <property type="taxonomic scope" value="Eukaryota"/>
</dbReference>
<dbReference type="OrthoDB" id="10612504at2759"/>
<dbReference type="InterPro" id="IPR012337">
    <property type="entry name" value="RNaseH-like_sf"/>
</dbReference>
<proteinExistence type="predicted"/>